<dbReference type="InterPro" id="IPR024572">
    <property type="entry name" value="RcnB"/>
</dbReference>
<feature type="compositionally biased region" description="Gly residues" evidence="1">
    <location>
        <begin position="26"/>
        <end position="38"/>
    </location>
</feature>
<accession>A0A508AR63</accession>
<sequence>MNNRRTHIATAIAVLALAATPALAGNGNGQGKNKGHGGPPAHVEHGPPGNAPHDSGRHDNGKHLGWYKQQWKRGDRVPLAYIEPRYYLDDYRDYHLHAPPRGYRWVRPMDDRYLLVEIATGVISEVLGY</sequence>
<evidence type="ECO:0000313" key="4">
    <source>
        <dbReference type="Proteomes" id="UP000318212"/>
    </source>
</evidence>
<dbReference type="Pfam" id="PF11776">
    <property type="entry name" value="RcnB"/>
    <property type="match status" value="1"/>
</dbReference>
<comment type="caution">
    <text evidence="3">The sequence shown here is derived from an EMBL/GenBank/DDBJ whole genome shotgun (WGS) entry which is preliminary data.</text>
</comment>
<feature type="signal peptide" evidence="2">
    <location>
        <begin position="1"/>
        <end position="24"/>
    </location>
</feature>
<keyword evidence="4" id="KW-1185">Reference proteome</keyword>
<proteinExistence type="predicted"/>
<protein>
    <recommendedName>
        <fullName evidence="5">RcnB family protein</fullName>
    </recommendedName>
</protein>
<dbReference type="OrthoDB" id="6025819at2"/>
<organism evidence="3 4">
    <name type="scientific">Marilutibacter aestuarii</name>
    <dbReference type="NCBI Taxonomy" id="1706195"/>
    <lineage>
        <taxon>Bacteria</taxon>
        <taxon>Pseudomonadati</taxon>
        <taxon>Pseudomonadota</taxon>
        <taxon>Gammaproteobacteria</taxon>
        <taxon>Lysobacterales</taxon>
        <taxon>Lysobacteraceae</taxon>
        <taxon>Marilutibacter</taxon>
    </lineage>
</organism>
<evidence type="ECO:0000256" key="1">
    <source>
        <dbReference type="SAM" id="MobiDB-lite"/>
    </source>
</evidence>
<dbReference type="RefSeq" id="WP_141517307.1">
    <property type="nucleotide sequence ID" value="NZ_VICE01000023.1"/>
</dbReference>
<reference evidence="3 4" key="1">
    <citation type="submission" date="2019-06" db="EMBL/GenBank/DDBJ databases">
        <title>Lysobacter alkalisoli sp. nov. isolated from saline soil.</title>
        <authorList>
            <person name="Sun J.-Q."/>
            <person name="Xu L."/>
        </authorList>
    </citation>
    <scope>NUCLEOTIDE SEQUENCE [LARGE SCALE GENOMIC DNA]</scope>
    <source>
        <strain evidence="3 4">JCM 31130</strain>
    </source>
</reference>
<name>A0A508AR63_9GAMM</name>
<gene>
    <name evidence="3" type="ORF">FKV25_02995</name>
</gene>
<dbReference type="Gene3D" id="3.10.450.160">
    <property type="entry name" value="inner membrane protein cigr"/>
    <property type="match status" value="1"/>
</dbReference>
<evidence type="ECO:0000313" key="3">
    <source>
        <dbReference type="EMBL" id="TQD50981.1"/>
    </source>
</evidence>
<dbReference type="EMBL" id="VICE01000023">
    <property type="protein sequence ID" value="TQD50981.1"/>
    <property type="molecule type" value="Genomic_DNA"/>
</dbReference>
<evidence type="ECO:0008006" key="5">
    <source>
        <dbReference type="Google" id="ProtNLM"/>
    </source>
</evidence>
<evidence type="ECO:0000256" key="2">
    <source>
        <dbReference type="SAM" id="SignalP"/>
    </source>
</evidence>
<dbReference type="AlphaFoldDB" id="A0A508AR63"/>
<dbReference type="Proteomes" id="UP000318212">
    <property type="component" value="Unassembled WGS sequence"/>
</dbReference>
<feature type="chain" id="PRO_5021446083" description="RcnB family protein" evidence="2">
    <location>
        <begin position="25"/>
        <end position="129"/>
    </location>
</feature>
<keyword evidence="2" id="KW-0732">Signal</keyword>
<feature type="region of interest" description="Disordered" evidence="1">
    <location>
        <begin position="26"/>
        <end position="63"/>
    </location>
</feature>